<evidence type="ECO:0000313" key="2">
    <source>
        <dbReference type="EMBL" id="OCK78218.1"/>
    </source>
</evidence>
<protein>
    <submittedName>
        <fullName evidence="2">Uncharacterized protein</fullName>
    </submittedName>
</protein>
<dbReference type="AlphaFoldDB" id="A0A8E2E6I7"/>
<feature type="compositionally biased region" description="Basic and acidic residues" evidence="1">
    <location>
        <begin position="23"/>
        <end position="32"/>
    </location>
</feature>
<organism evidence="2 3">
    <name type="scientific">Lepidopterella palustris CBS 459.81</name>
    <dbReference type="NCBI Taxonomy" id="1314670"/>
    <lineage>
        <taxon>Eukaryota</taxon>
        <taxon>Fungi</taxon>
        <taxon>Dikarya</taxon>
        <taxon>Ascomycota</taxon>
        <taxon>Pezizomycotina</taxon>
        <taxon>Dothideomycetes</taxon>
        <taxon>Pleosporomycetidae</taxon>
        <taxon>Mytilinidiales</taxon>
        <taxon>Argynnaceae</taxon>
        <taxon>Lepidopterella</taxon>
    </lineage>
</organism>
<accession>A0A8E2E6I7</accession>
<sequence length="111" mass="11539">MAHRLNQLGPPRTLRPSPPATPPRDRHCEPSRDSVRRALGHGIFAAATASSPAGNTISIPTNAAAAAAAAPTAMRFTAVTGMFMIKDTIMVILIGSGKKRSLGLTLKVGIL</sequence>
<dbReference type="EMBL" id="KV745073">
    <property type="protein sequence ID" value="OCK78218.1"/>
    <property type="molecule type" value="Genomic_DNA"/>
</dbReference>
<evidence type="ECO:0000313" key="3">
    <source>
        <dbReference type="Proteomes" id="UP000250266"/>
    </source>
</evidence>
<evidence type="ECO:0000256" key="1">
    <source>
        <dbReference type="SAM" id="MobiDB-lite"/>
    </source>
</evidence>
<dbReference type="Proteomes" id="UP000250266">
    <property type="component" value="Unassembled WGS sequence"/>
</dbReference>
<feature type="region of interest" description="Disordered" evidence="1">
    <location>
        <begin position="1"/>
        <end position="32"/>
    </location>
</feature>
<name>A0A8E2E6I7_9PEZI</name>
<proteinExistence type="predicted"/>
<reference evidence="2 3" key="1">
    <citation type="journal article" date="2016" name="Nat. Commun.">
        <title>Ectomycorrhizal ecology is imprinted in the genome of the dominant symbiotic fungus Cenococcum geophilum.</title>
        <authorList>
            <consortium name="DOE Joint Genome Institute"/>
            <person name="Peter M."/>
            <person name="Kohler A."/>
            <person name="Ohm R.A."/>
            <person name="Kuo A."/>
            <person name="Krutzmann J."/>
            <person name="Morin E."/>
            <person name="Arend M."/>
            <person name="Barry K.W."/>
            <person name="Binder M."/>
            <person name="Choi C."/>
            <person name="Clum A."/>
            <person name="Copeland A."/>
            <person name="Grisel N."/>
            <person name="Haridas S."/>
            <person name="Kipfer T."/>
            <person name="LaButti K."/>
            <person name="Lindquist E."/>
            <person name="Lipzen A."/>
            <person name="Maire R."/>
            <person name="Meier B."/>
            <person name="Mihaltcheva S."/>
            <person name="Molinier V."/>
            <person name="Murat C."/>
            <person name="Poggeler S."/>
            <person name="Quandt C.A."/>
            <person name="Sperisen C."/>
            <person name="Tritt A."/>
            <person name="Tisserant E."/>
            <person name="Crous P.W."/>
            <person name="Henrissat B."/>
            <person name="Nehls U."/>
            <person name="Egli S."/>
            <person name="Spatafora J.W."/>
            <person name="Grigoriev I.V."/>
            <person name="Martin F.M."/>
        </authorList>
    </citation>
    <scope>NUCLEOTIDE SEQUENCE [LARGE SCALE GENOMIC DNA]</scope>
    <source>
        <strain evidence="2 3">CBS 459.81</strain>
    </source>
</reference>
<keyword evidence="3" id="KW-1185">Reference proteome</keyword>
<gene>
    <name evidence="2" type="ORF">K432DRAFT_406651</name>
</gene>